<accession>A0AAP3FT88</accession>
<dbReference type="EMBL" id="JALAOH010000148">
    <property type="protein sequence ID" value="MCY8319208.1"/>
    <property type="molecule type" value="Genomic_DNA"/>
</dbReference>
<feature type="non-terminal residue" evidence="1">
    <location>
        <position position="1"/>
    </location>
</feature>
<evidence type="ECO:0000313" key="1">
    <source>
        <dbReference type="EMBL" id="MCY8319208.1"/>
    </source>
</evidence>
<gene>
    <name evidence="1" type="ORF">MOC71_21450</name>
</gene>
<comment type="caution">
    <text evidence="1">The sequence shown here is derived from an EMBL/GenBank/DDBJ whole genome shotgun (WGS) entry which is preliminary data.</text>
</comment>
<dbReference type="AlphaFoldDB" id="A0AAP3FT88"/>
<evidence type="ECO:0000313" key="2">
    <source>
        <dbReference type="Proteomes" id="UP001067121"/>
    </source>
</evidence>
<protein>
    <submittedName>
        <fullName evidence="1">Uncharacterized protein</fullName>
    </submittedName>
</protein>
<organism evidence="1 2">
    <name type="scientific">Bacillus vallismortis</name>
    <dbReference type="NCBI Taxonomy" id="72361"/>
    <lineage>
        <taxon>Bacteria</taxon>
        <taxon>Bacillati</taxon>
        <taxon>Bacillota</taxon>
        <taxon>Bacilli</taxon>
        <taxon>Bacillales</taxon>
        <taxon>Bacillaceae</taxon>
        <taxon>Bacillus</taxon>
    </lineage>
</organism>
<reference evidence="1" key="1">
    <citation type="submission" date="2022-02" db="EMBL/GenBank/DDBJ databases">
        <title>Crop Bioprotection Bacillus Genome Sequencing.</title>
        <authorList>
            <person name="Dunlap C."/>
        </authorList>
    </citation>
    <scope>NUCLEOTIDE SEQUENCE</scope>
    <source>
        <strain evidence="1">98-1</strain>
    </source>
</reference>
<proteinExistence type="predicted"/>
<name>A0AAP3FT88_BACVA</name>
<sequence>NGMKIASPKYIPDELRNGDCLKFEVLLKQLNCLNLDTENFEIKGFNGY</sequence>
<dbReference type="Proteomes" id="UP001067121">
    <property type="component" value="Unassembled WGS sequence"/>
</dbReference>